<feature type="transmembrane region" description="Helical" evidence="1">
    <location>
        <begin position="42"/>
        <end position="62"/>
    </location>
</feature>
<keyword evidence="1" id="KW-0812">Transmembrane</keyword>
<name>A0A9D1H3A0_9FIRM</name>
<dbReference type="EMBL" id="DVLU01000028">
    <property type="protein sequence ID" value="HIT84867.1"/>
    <property type="molecule type" value="Genomic_DNA"/>
</dbReference>
<proteinExistence type="predicted"/>
<accession>A0A9D1H3A0</accession>
<dbReference type="Proteomes" id="UP000824165">
    <property type="component" value="Unassembled WGS sequence"/>
</dbReference>
<evidence type="ECO:0000313" key="3">
    <source>
        <dbReference type="Proteomes" id="UP000824165"/>
    </source>
</evidence>
<evidence type="ECO:0000256" key="1">
    <source>
        <dbReference type="SAM" id="Phobius"/>
    </source>
</evidence>
<reference evidence="2" key="1">
    <citation type="submission" date="2020-10" db="EMBL/GenBank/DDBJ databases">
        <authorList>
            <person name="Gilroy R."/>
        </authorList>
    </citation>
    <scope>NUCLEOTIDE SEQUENCE</scope>
    <source>
        <strain evidence="2">CHK181-108</strain>
    </source>
</reference>
<organism evidence="2 3">
    <name type="scientific">Candidatus Ornithomonoglobus intestinigallinarum</name>
    <dbReference type="NCBI Taxonomy" id="2840894"/>
    <lineage>
        <taxon>Bacteria</taxon>
        <taxon>Bacillati</taxon>
        <taxon>Bacillota</taxon>
        <taxon>Clostridia</taxon>
        <taxon>Candidatus Ornithomonoglobus</taxon>
    </lineage>
</organism>
<reference evidence="2" key="2">
    <citation type="journal article" date="2021" name="PeerJ">
        <title>Extensive microbial diversity within the chicken gut microbiome revealed by metagenomics and culture.</title>
        <authorList>
            <person name="Gilroy R."/>
            <person name="Ravi A."/>
            <person name="Getino M."/>
            <person name="Pursley I."/>
            <person name="Horton D.L."/>
            <person name="Alikhan N.F."/>
            <person name="Baker D."/>
            <person name="Gharbi K."/>
            <person name="Hall N."/>
            <person name="Watson M."/>
            <person name="Adriaenssens E.M."/>
            <person name="Foster-Nyarko E."/>
            <person name="Jarju S."/>
            <person name="Secka A."/>
            <person name="Antonio M."/>
            <person name="Oren A."/>
            <person name="Chaudhuri R.R."/>
            <person name="La Ragione R."/>
            <person name="Hildebrand F."/>
            <person name="Pallen M.J."/>
        </authorList>
    </citation>
    <scope>NUCLEOTIDE SEQUENCE</scope>
    <source>
        <strain evidence="2">CHK181-108</strain>
    </source>
</reference>
<comment type="caution">
    <text evidence="2">The sequence shown here is derived from an EMBL/GenBank/DDBJ whole genome shotgun (WGS) entry which is preliminary data.</text>
</comment>
<gene>
    <name evidence="2" type="ORF">IAA60_03050</name>
</gene>
<keyword evidence="1" id="KW-0472">Membrane</keyword>
<feature type="transmembrane region" description="Helical" evidence="1">
    <location>
        <begin position="16"/>
        <end position="36"/>
    </location>
</feature>
<keyword evidence="1" id="KW-1133">Transmembrane helix</keyword>
<evidence type="ECO:0000313" key="2">
    <source>
        <dbReference type="EMBL" id="HIT84867.1"/>
    </source>
</evidence>
<protein>
    <submittedName>
        <fullName evidence="2">Uncharacterized protein</fullName>
    </submittedName>
</protein>
<sequence>MSNQFKDVPAALQKQVILRLGLGILALLLSVIVSVYYRSLYFSLPCFLLSAVLFAYGGILFYNCIKKRYLVLQGVCVDVLTTRVRRRIKSVTLMIDEKNLKLPVQKRVQAVKEGDTVTVYLSEKAPVYEDGGSYVVYSCYALEVRKEYDHEQRKRKIVQDP</sequence>
<dbReference type="AlphaFoldDB" id="A0A9D1H3A0"/>